<dbReference type="EMBL" id="JBHSOG010000099">
    <property type="protein sequence ID" value="MFC5771756.1"/>
    <property type="molecule type" value="Genomic_DNA"/>
</dbReference>
<gene>
    <name evidence="1" type="ORF">ACFPTN_20445</name>
</gene>
<evidence type="ECO:0000313" key="2">
    <source>
        <dbReference type="Proteomes" id="UP001595974"/>
    </source>
</evidence>
<name>A0ABW1AWY6_9RHOO</name>
<protein>
    <recommendedName>
        <fullName evidence="3">Signal transduction histidine kinase dimerisation/phosphoacceptor domain-containing protein</fullName>
    </recommendedName>
</protein>
<dbReference type="Proteomes" id="UP001595974">
    <property type="component" value="Unassembled WGS sequence"/>
</dbReference>
<keyword evidence="2" id="KW-1185">Reference proteome</keyword>
<dbReference type="InterPro" id="IPR036097">
    <property type="entry name" value="HisK_dim/P_sf"/>
</dbReference>
<evidence type="ECO:0008006" key="3">
    <source>
        <dbReference type="Google" id="ProtNLM"/>
    </source>
</evidence>
<reference evidence="2" key="1">
    <citation type="journal article" date="2019" name="Int. J. Syst. Evol. Microbiol.">
        <title>The Global Catalogue of Microorganisms (GCM) 10K type strain sequencing project: providing services to taxonomists for standard genome sequencing and annotation.</title>
        <authorList>
            <consortium name="The Broad Institute Genomics Platform"/>
            <consortium name="The Broad Institute Genome Sequencing Center for Infectious Disease"/>
            <person name="Wu L."/>
            <person name="Ma J."/>
        </authorList>
    </citation>
    <scope>NUCLEOTIDE SEQUENCE [LARGE SCALE GENOMIC DNA]</scope>
    <source>
        <strain evidence="2">SHR3</strain>
    </source>
</reference>
<organism evidence="1 2">
    <name type="scientific">Thauera sinica</name>
    <dbReference type="NCBI Taxonomy" id="2665146"/>
    <lineage>
        <taxon>Bacteria</taxon>
        <taxon>Pseudomonadati</taxon>
        <taxon>Pseudomonadota</taxon>
        <taxon>Betaproteobacteria</taxon>
        <taxon>Rhodocyclales</taxon>
        <taxon>Zoogloeaceae</taxon>
        <taxon>Thauera</taxon>
    </lineage>
</organism>
<accession>A0ABW1AWY6</accession>
<comment type="caution">
    <text evidence="1">The sequence shown here is derived from an EMBL/GenBank/DDBJ whole genome shotgun (WGS) entry which is preliminary data.</text>
</comment>
<dbReference type="SUPFAM" id="SSF47384">
    <property type="entry name" value="Homodimeric domain of signal transducing histidine kinase"/>
    <property type="match status" value="1"/>
</dbReference>
<dbReference type="RefSeq" id="WP_157748661.1">
    <property type="nucleotide sequence ID" value="NZ_JBHSOG010000099.1"/>
</dbReference>
<evidence type="ECO:0000313" key="1">
    <source>
        <dbReference type="EMBL" id="MFC5771756.1"/>
    </source>
</evidence>
<sequence length="120" mass="13519">MNTSDSNYTLALISNITHQAINPLNGVIGTLDNIIDGTIEGQRREQRLKSARAQLEYTVSLIRNLAYFAQYGTDATPDPRFRSTKTCIIPQLLIEAALFFQEQGITNKVRIEVLDRHAQK</sequence>
<proteinExistence type="predicted"/>